<keyword evidence="2" id="KW-1185">Reference proteome</keyword>
<accession>A0A1Y2I8U4</accession>
<dbReference type="AlphaFoldDB" id="A0A1Y2I8U4"/>
<dbReference type="EMBL" id="KZ084149">
    <property type="protein sequence ID" value="OSC97544.1"/>
    <property type="molecule type" value="Genomic_DNA"/>
</dbReference>
<dbReference type="Proteomes" id="UP000193067">
    <property type="component" value="Unassembled WGS sequence"/>
</dbReference>
<name>A0A1Y2I8U4_TRAC3</name>
<gene>
    <name evidence="1" type="ORF">PYCCODRAFT_1121071</name>
</gene>
<dbReference type="OrthoDB" id="10512615at2759"/>
<reference evidence="1 2" key="1">
    <citation type="journal article" date="2015" name="Biotechnol. Biofuels">
        <title>Enhanced degradation of softwood versus hardwood by the white-rot fungus Pycnoporus coccineus.</title>
        <authorList>
            <person name="Couturier M."/>
            <person name="Navarro D."/>
            <person name="Chevret D."/>
            <person name="Henrissat B."/>
            <person name="Piumi F."/>
            <person name="Ruiz-Duenas F.J."/>
            <person name="Martinez A.T."/>
            <person name="Grigoriev I.V."/>
            <person name="Riley R."/>
            <person name="Lipzen A."/>
            <person name="Berrin J.G."/>
            <person name="Master E.R."/>
            <person name="Rosso M.N."/>
        </authorList>
    </citation>
    <scope>NUCLEOTIDE SEQUENCE [LARGE SCALE GENOMIC DNA]</scope>
    <source>
        <strain evidence="1 2">BRFM310</strain>
    </source>
</reference>
<evidence type="ECO:0000313" key="2">
    <source>
        <dbReference type="Proteomes" id="UP000193067"/>
    </source>
</evidence>
<protein>
    <submittedName>
        <fullName evidence="1">Uncharacterized protein</fullName>
    </submittedName>
</protein>
<evidence type="ECO:0000313" key="1">
    <source>
        <dbReference type="EMBL" id="OSC97544.1"/>
    </source>
</evidence>
<sequence length="116" mass="12804">MSGLHDLLLARSCRTPYGFWTLCRYGGFLIVCPPRSWPKWPAGATPTHLPLFSESVAGGGTGSEASTLGCAWVCIWAPCTLRSCQRSSERTPSRALWRSRTHLYCMHSNHYASSAI</sequence>
<proteinExistence type="predicted"/>
<organism evidence="1 2">
    <name type="scientific">Trametes coccinea (strain BRFM310)</name>
    <name type="common">Pycnoporus coccineus</name>
    <dbReference type="NCBI Taxonomy" id="1353009"/>
    <lineage>
        <taxon>Eukaryota</taxon>
        <taxon>Fungi</taxon>
        <taxon>Dikarya</taxon>
        <taxon>Basidiomycota</taxon>
        <taxon>Agaricomycotina</taxon>
        <taxon>Agaricomycetes</taxon>
        <taxon>Polyporales</taxon>
        <taxon>Polyporaceae</taxon>
        <taxon>Trametes</taxon>
    </lineage>
</organism>